<evidence type="ECO:0000256" key="1">
    <source>
        <dbReference type="SAM" id="SignalP"/>
    </source>
</evidence>
<dbReference type="AlphaFoldDB" id="A0AAW2HDZ1"/>
<name>A0AAW2HDZ1_9NEOP</name>
<protein>
    <submittedName>
        <fullName evidence="2">Uncharacterized protein</fullName>
    </submittedName>
</protein>
<gene>
    <name evidence="2" type="ORF">PYX00_010055</name>
</gene>
<proteinExistence type="predicted"/>
<dbReference type="EMBL" id="JARGDH010000005">
    <property type="protein sequence ID" value="KAL0267924.1"/>
    <property type="molecule type" value="Genomic_DNA"/>
</dbReference>
<evidence type="ECO:0000313" key="2">
    <source>
        <dbReference type="EMBL" id="KAL0267924.1"/>
    </source>
</evidence>
<organism evidence="2">
    <name type="scientific">Menopon gallinae</name>
    <name type="common">poultry shaft louse</name>
    <dbReference type="NCBI Taxonomy" id="328185"/>
    <lineage>
        <taxon>Eukaryota</taxon>
        <taxon>Metazoa</taxon>
        <taxon>Ecdysozoa</taxon>
        <taxon>Arthropoda</taxon>
        <taxon>Hexapoda</taxon>
        <taxon>Insecta</taxon>
        <taxon>Pterygota</taxon>
        <taxon>Neoptera</taxon>
        <taxon>Paraneoptera</taxon>
        <taxon>Psocodea</taxon>
        <taxon>Troctomorpha</taxon>
        <taxon>Phthiraptera</taxon>
        <taxon>Amblycera</taxon>
        <taxon>Menoponidae</taxon>
        <taxon>Menopon</taxon>
    </lineage>
</organism>
<keyword evidence="1" id="KW-0732">Signal</keyword>
<comment type="caution">
    <text evidence="2">The sequence shown here is derived from an EMBL/GenBank/DDBJ whole genome shotgun (WGS) entry which is preliminary data.</text>
</comment>
<reference evidence="2" key="1">
    <citation type="journal article" date="2024" name="Gigascience">
        <title>Chromosome-level genome of the poultry shaft louse Menopon gallinae provides insight into the host-switching and adaptive evolution of parasitic lice.</title>
        <authorList>
            <person name="Xu Y."/>
            <person name="Ma L."/>
            <person name="Liu S."/>
            <person name="Liang Y."/>
            <person name="Liu Q."/>
            <person name="He Z."/>
            <person name="Tian L."/>
            <person name="Duan Y."/>
            <person name="Cai W."/>
            <person name="Li H."/>
            <person name="Song F."/>
        </authorList>
    </citation>
    <scope>NUCLEOTIDE SEQUENCE</scope>
    <source>
        <strain evidence="2">Cailab_2023a</strain>
    </source>
</reference>
<feature type="chain" id="PRO_5044476976" evidence="1">
    <location>
        <begin position="18"/>
        <end position="955"/>
    </location>
</feature>
<feature type="signal peptide" evidence="1">
    <location>
        <begin position="1"/>
        <end position="17"/>
    </location>
</feature>
<sequence length="955" mass="107962">MRFEISLLLLVAWSARSEPVEKRSLSDDLSRFISNTKVELIQTVFKPRHVKKDVTKVKLSQEKGLDVNVSKAGDLGGLFRRAEHNFVFNGAQVLRLRKEDSYDMTLNKYSLDTVNEFALEEGAVFFKQIDWANIFFLVVCYARAYCRARMSHSITGVTSQQRITTIGTPEDIEFFVDRDELYLIIATDPCKIFRWTGTYFDEDDELDTSGARAVTAFQDRDAVVIVVAQNVPSRKVYSKVFVRRNRKTELIQLLHTTEALNVISYSLDSEEESLKFVFIQNNRESSSIFWWNGREFYLWKSLEDIVGPGHVYVDSVNSELFFFFAYQNNLRVYHPTELTFDLVNVLILDREILSFDLREEANQPTKLLLLTRSDLDPFLTVNVISIDVNYIPVSDGQLGVTDPVLQCLLDLKQILTERGVKLEESIALSNEIKKQSGSVETENLTVEEVELKNFTVQNLKVNPPGVKLEATPTEIKRELDRLKMESSAILEKLESATKQIRYRVHGDVVIDQLRASHIHVKKFNGRAFDLRNIVSVTKNQTLSGSIRISHLIADTLTVPSINGVPIKDLLLRNKPVQTITGEHTVKSMKANSVVVGAMGSVNGKKFSNAEKTRKIIRGKKTFTHMNIKHIDVDYVNNVPAEEWLSRIIPTSQPFSQREPLTFKELSIGNLTVANINGVPWKDYFDKLSDPATNGTNVPNNTKVTHLKAKKINGIPVSSFVTKGTPQNVSSTIDVTTIRAVHVKPLHFNGGSQKMSQNPHKLPSLRASKITFKNPVNISGRIVDFSRLNETYWFKSEPQTIETFLTFTKELTVGDMEALYINKNSVDGFIHLREPNNATSKIIFEDAEVIGNVVLSASTERHPDLRKWYNSAVKTTGTNHITGNKVFTGDVTTKKLSVQFLNELDVSSDSPILAAPALEGIERVEILGDVHVKSGITLKLPERVQFQRRHIKSNKT</sequence>
<dbReference type="EMBL" id="JARGDH010000005">
    <property type="protein sequence ID" value="KAL0267925.1"/>
    <property type="molecule type" value="Genomic_DNA"/>
</dbReference>
<accession>A0AAW2HDZ1</accession>